<dbReference type="OrthoDB" id="791686at2"/>
<dbReference type="AlphaFoldDB" id="A0A5C4LB64"/>
<dbReference type="RefSeq" id="WP_139039271.1">
    <property type="nucleotide sequence ID" value="NZ_VDDA01000022.1"/>
</dbReference>
<evidence type="ECO:0000313" key="2">
    <source>
        <dbReference type="EMBL" id="TNC08651.1"/>
    </source>
</evidence>
<organism evidence="2 3">
    <name type="scientific">Methylobacterium terricola</name>
    <dbReference type="NCBI Taxonomy" id="2583531"/>
    <lineage>
        <taxon>Bacteria</taxon>
        <taxon>Pseudomonadati</taxon>
        <taxon>Pseudomonadota</taxon>
        <taxon>Alphaproteobacteria</taxon>
        <taxon>Hyphomicrobiales</taxon>
        <taxon>Methylobacteriaceae</taxon>
        <taxon>Methylobacterium</taxon>
    </lineage>
</organism>
<dbReference type="Proteomes" id="UP000305267">
    <property type="component" value="Unassembled WGS sequence"/>
</dbReference>
<protein>
    <submittedName>
        <fullName evidence="2">Uncharacterized protein</fullName>
    </submittedName>
</protein>
<gene>
    <name evidence="2" type="ORF">FF100_29050</name>
</gene>
<sequence>MAGTAKKTDPKLWEKVKKDVTRSSKGGKPGQWSARKAQMAVQEYKEEGGGYEGKKSSDNHLKQWTDEEWGTKSGEKSGETGERYLPKKARETLSDDEYKRSTAKKRADSAKGQQHSKQPKDVAKKAAAARRASHKTGSRESGPTKAELMQKARAKNIPGRSSMSKGELEKALNA</sequence>
<feature type="compositionally biased region" description="Basic residues" evidence="1">
    <location>
        <begin position="127"/>
        <end position="136"/>
    </location>
</feature>
<feature type="compositionally biased region" description="Basic and acidic residues" evidence="1">
    <location>
        <begin position="1"/>
        <end position="22"/>
    </location>
</feature>
<feature type="region of interest" description="Disordered" evidence="1">
    <location>
        <begin position="1"/>
        <end position="174"/>
    </location>
</feature>
<accession>A0A5C4LB64</accession>
<comment type="caution">
    <text evidence="2">The sequence shown here is derived from an EMBL/GenBank/DDBJ whole genome shotgun (WGS) entry which is preliminary data.</text>
</comment>
<evidence type="ECO:0000313" key="3">
    <source>
        <dbReference type="Proteomes" id="UP000305267"/>
    </source>
</evidence>
<reference evidence="2 3" key="1">
    <citation type="submission" date="2019-06" db="EMBL/GenBank/DDBJ databases">
        <title>Genome of Methylobacterium sp. 17Sr1-39.</title>
        <authorList>
            <person name="Seo T."/>
        </authorList>
    </citation>
    <scope>NUCLEOTIDE SEQUENCE [LARGE SCALE GENOMIC DNA]</scope>
    <source>
        <strain evidence="2 3">17Sr1-39</strain>
    </source>
</reference>
<feature type="compositionally biased region" description="Basic and acidic residues" evidence="1">
    <location>
        <begin position="43"/>
        <end position="109"/>
    </location>
</feature>
<dbReference type="EMBL" id="VDDA01000022">
    <property type="protein sequence ID" value="TNC08651.1"/>
    <property type="molecule type" value="Genomic_DNA"/>
</dbReference>
<evidence type="ECO:0000256" key="1">
    <source>
        <dbReference type="SAM" id="MobiDB-lite"/>
    </source>
</evidence>
<proteinExistence type="predicted"/>
<name>A0A5C4LB64_9HYPH</name>
<keyword evidence="3" id="KW-1185">Reference proteome</keyword>